<keyword evidence="1" id="KW-0732">Signal</keyword>
<keyword evidence="3" id="KW-1185">Reference proteome</keyword>
<proteinExistence type="predicted"/>
<accession>A0A1T5P3W1</accession>
<dbReference type="Proteomes" id="UP000190166">
    <property type="component" value="Unassembled WGS sequence"/>
</dbReference>
<dbReference type="STRING" id="393003.SAMN05660461_3639"/>
<reference evidence="3" key="1">
    <citation type="submission" date="2017-02" db="EMBL/GenBank/DDBJ databases">
        <authorList>
            <person name="Varghese N."/>
            <person name="Submissions S."/>
        </authorList>
    </citation>
    <scope>NUCLEOTIDE SEQUENCE [LARGE SCALE GENOMIC DNA]</scope>
    <source>
        <strain evidence="3">DSM 18108</strain>
    </source>
</reference>
<dbReference type="EMBL" id="FUZZ01000002">
    <property type="protein sequence ID" value="SKD06989.1"/>
    <property type="molecule type" value="Genomic_DNA"/>
</dbReference>
<organism evidence="2 3">
    <name type="scientific">Chitinophaga ginsengisegetis</name>
    <dbReference type="NCBI Taxonomy" id="393003"/>
    <lineage>
        <taxon>Bacteria</taxon>
        <taxon>Pseudomonadati</taxon>
        <taxon>Bacteroidota</taxon>
        <taxon>Chitinophagia</taxon>
        <taxon>Chitinophagales</taxon>
        <taxon>Chitinophagaceae</taxon>
        <taxon>Chitinophaga</taxon>
    </lineage>
</organism>
<protein>
    <submittedName>
        <fullName evidence="2">AhpC/TSA family protein</fullName>
    </submittedName>
</protein>
<evidence type="ECO:0000313" key="2">
    <source>
        <dbReference type="EMBL" id="SKD06989.1"/>
    </source>
</evidence>
<dbReference type="Gene3D" id="3.40.30.10">
    <property type="entry name" value="Glutaredoxin"/>
    <property type="match status" value="1"/>
</dbReference>
<gene>
    <name evidence="2" type="ORF">SAMN05660461_3639</name>
</gene>
<dbReference type="SUPFAM" id="SSF52833">
    <property type="entry name" value="Thioredoxin-like"/>
    <property type="match status" value="1"/>
</dbReference>
<dbReference type="AlphaFoldDB" id="A0A1T5P3W1"/>
<sequence length="455" mass="50875">MNRPPMMKQLLRISCIFLMLAGTAAAQSATVITGRVVDRPVRKISLSYWYDPGISPAVTQDTLLKTDSFYFRISVPVERMIFFYADAGNGYNFYGMIRGGDSLRMMMQGDSILFGGSAAVLNRAVYTAKREQAAVAMPELPDAARLATAYGKRLQVAGRVLAVYRDSINTATWALARTHVLAEAASGLVSTLWKVAAAPDSTLEERQVLFYKDNILPALPQLISSDTTVTSIRYLSYLLHKAEADYFIQHRYECNNRAIYEWLKTHYSGRLRDRLLAHSLMLGFAAGNSPEEQEWCVRDYLEVVQDEACKQAIAKLYGRSRKGISKGVMAPAFSFQDVQGNLVSLRQFSGKVVLLHFYSATDPLQPVLTEIKNCFDDNVTFVNICCNGNAVKDLPGWLWQLDEQHRDVLTQYNISKYPSFIIVGKNGKVYATRPPDPAVDHGTALTNIIYEALLQ</sequence>
<feature type="chain" id="PRO_5012594816" evidence="1">
    <location>
        <begin position="27"/>
        <end position="455"/>
    </location>
</feature>
<name>A0A1T5P3W1_9BACT</name>
<dbReference type="InterPro" id="IPR036249">
    <property type="entry name" value="Thioredoxin-like_sf"/>
</dbReference>
<evidence type="ECO:0000256" key="1">
    <source>
        <dbReference type="SAM" id="SignalP"/>
    </source>
</evidence>
<evidence type="ECO:0000313" key="3">
    <source>
        <dbReference type="Proteomes" id="UP000190166"/>
    </source>
</evidence>
<dbReference type="RefSeq" id="WP_079470892.1">
    <property type="nucleotide sequence ID" value="NZ_FUZZ01000002.1"/>
</dbReference>
<feature type="signal peptide" evidence="1">
    <location>
        <begin position="1"/>
        <end position="26"/>
    </location>
</feature>